<evidence type="ECO:0000313" key="3">
    <source>
        <dbReference type="Proteomes" id="UP000005667"/>
    </source>
</evidence>
<proteinExistence type="predicted"/>
<gene>
    <name evidence="2" type="ordered locus">AZOLI_p10051</name>
</gene>
<dbReference type="HOGENOM" id="CLU_1755108_0_0_5"/>
<dbReference type="EMBL" id="FQ311869">
    <property type="protein sequence ID" value="CBS88374.1"/>
    <property type="molecule type" value="Genomic_DNA"/>
</dbReference>
<evidence type="ECO:0000256" key="1">
    <source>
        <dbReference type="SAM" id="MobiDB-lite"/>
    </source>
</evidence>
<sequence length="148" mass="15718">MAAGSATAAPQPAGGSVNVCVLPCRGVAQRVGYCVSRCFCWIKPPLCSPDPGRNAPRTAPDWQNGDVRTIRRRADSRPILRRFRQDDSGGGEGRAPLFGRTATFAARIRQTQSSGPEESFGTTATFGPESFGTTATPATGQPMERCSK</sequence>
<organism evidence="2 3">
    <name type="scientific">Azospirillum lipoferum (strain 4B)</name>
    <dbReference type="NCBI Taxonomy" id="862719"/>
    <lineage>
        <taxon>Bacteria</taxon>
        <taxon>Pseudomonadati</taxon>
        <taxon>Pseudomonadota</taxon>
        <taxon>Alphaproteobacteria</taxon>
        <taxon>Rhodospirillales</taxon>
        <taxon>Azospirillaceae</taxon>
        <taxon>Azospirillum</taxon>
    </lineage>
</organism>
<dbReference type="Proteomes" id="UP000005667">
    <property type="component" value="Plasmid AZO_p1"/>
</dbReference>
<protein>
    <submittedName>
        <fullName evidence="2">Uncharacterized protein</fullName>
    </submittedName>
</protein>
<evidence type="ECO:0000313" key="2">
    <source>
        <dbReference type="EMBL" id="CBS88374.1"/>
    </source>
</evidence>
<dbReference type="KEGG" id="ali:AZOLI_p10051"/>
<accession>G7ZB13</accession>
<geneLocation type="plasmid" evidence="2 3">
    <name>AZO_p1</name>
</geneLocation>
<feature type="compositionally biased region" description="Polar residues" evidence="1">
    <location>
        <begin position="109"/>
        <end position="139"/>
    </location>
</feature>
<name>G7ZB13_AZOL4</name>
<keyword evidence="2" id="KW-0614">Plasmid</keyword>
<keyword evidence="3" id="KW-1185">Reference proteome</keyword>
<feature type="region of interest" description="Disordered" evidence="1">
    <location>
        <begin position="73"/>
        <end position="148"/>
    </location>
</feature>
<dbReference type="AlphaFoldDB" id="G7ZB13"/>
<feature type="compositionally biased region" description="Basic and acidic residues" evidence="1">
    <location>
        <begin position="73"/>
        <end position="87"/>
    </location>
</feature>
<reference evidence="3" key="1">
    <citation type="journal article" date="2011" name="PLoS Genet.">
        <title>Azospirillum genomes reveal transition of bacteria from aquatic to terrestrial environments.</title>
        <authorList>
            <person name="Wisniewski-Dye F."/>
            <person name="Borziak K."/>
            <person name="Khalsa-Moyers G."/>
            <person name="Alexandre G."/>
            <person name="Sukharnikov L.O."/>
            <person name="Wuichet K."/>
            <person name="Hurst G.B."/>
            <person name="McDonald W.H."/>
            <person name="Robertson J.S."/>
            <person name="Barbe V."/>
            <person name="Calteau A."/>
            <person name="Rouy Z."/>
            <person name="Mangenot S."/>
            <person name="Prigent-Combaret C."/>
            <person name="Normand P."/>
            <person name="Boyer M."/>
            <person name="Siguier P."/>
            <person name="Dessaux Y."/>
            <person name="Elmerich C."/>
            <person name="Condemine G."/>
            <person name="Krishnen G."/>
            <person name="Kennedy I."/>
            <person name="Paterson A.H."/>
            <person name="Gonzalez V."/>
            <person name="Mavingui P."/>
            <person name="Zhulin I.B."/>
        </authorList>
    </citation>
    <scope>NUCLEOTIDE SEQUENCE [LARGE SCALE GENOMIC DNA]</scope>
    <source>
        <strain evidence="3">4B</strain>
    </source>
</reference>
<dbReference type="OrthoDB" id="9849127at2"/>